<dbReference type="Pfam" id="PF00892">
    <property type="entry name" value="EamA"/>
    <property type="match status" value="2"/>
</dbReference>
<protein>
    <submittedName>
        <fullName evidence="3">EamA-like transporter family protein</fullName>
    </submittedName>
</protein>
<dbReference type="PANTHER" id="PTHR22911:SF103">
    <property type="entry name" value="BLR2811 PROTEIN"/>
    <property type="match status" value="1"/>
</dbReference>
<dbReference type="OrthoDB" id="9815809at2"/>
<keyword evidence="1" id="KW-1133">Transmembrane helix</keyword>
<proteinExistence type="predicted"/>
<feature type="transmembrane region" description="Helical" evidence="1">
    <location>
        <begin position="158"/>
        <end position="178"/>
    </location>
</feature>
<dbReference type="AlphaFoldDB" id="A0A1E2S2Y9"/>
<dbReference type="EMBL" id="MASI01000001">
    <property type="protein sequence ID" value="ODA68695.1"/>
    <property type="molecule type" value="Genomic_DNA"/>
</dbReference>
<keyword evidence="1" id="KW-0812">Transmembrane</keyword>
<dbReference type="STRING" id="1177755.A7A08_00527"/>
<feature type="transmembrane region" description="Helical" evidence="1">
    <location>
        <begin position="110"/>
        <end position="129"/>
    </location>
</feature>
<feature type="transmembrane region" description="Helical" evidence="1">
    <location>
        <begin position="84"/>
        <end position="104"/>
    </location>
</feature>
<dbReference type="InterPro" id="IPR000620">
    <property type="entry name" value="EamA_dom"/>
</dbReference>
<dbReference type="PANTHER" id="PTHR22911">
    <property type="entry name" value="ACYL-MALONYL CONDENSING ENZYME-RELATED"/>
    <property type="match status" value="1"/>
</dbReference>
<dbReference type="SUPFAM" id="SSF103481">
    <property type="entry name" value="Multidrug resistance efflux transporter EmrE"/>
    <property type="match status" value="2"/>
</dbReference>
<keyword evidence="1" id="KW-0472">Membrane</keyword>
<feature type="transmembrane region" description="Helical" evidence="1">
    <location>
        <begin position="249"/>
        <end position="268"/>
    </location>
</feature>
<evidence type="ECO:0000256" key="1">
    <source>
        <dbReference type="SAM" id="Phobius"/>
    </source>
</evidence>
<dbReference type="GO" id="GO:0016020">
    <property type="term" value="C:membrane"/>
    <property type="evidence" value="ECO:0007669"/>
    <property type="project" value="InterPro"/>
</dbReference>
<evidence type="ECO:0000313" key="4">
    <source>
        <dbReference type="Proteomes" id="UP000095087"/>
    </source>
</evidence>
<keyword evidence="4" id="KW-1185">Reference proteome</keyword>
<reference evidence="3 4" key="1">
    <citation type="submission" date="2016-07" db="EMBL/GenBank/DDBJ databases">
        <title>Draft genome sequence of Methyloligella halotolerans C2T (VKM B-2706T=CCUG 61687T=DSM 25045T), a halotolerant polyhydroxybutyrate accumulating methylotroph.</title>
        <authorList>
            <person name="Vasilenko O.V."/>
            <person name="Doronina N.V."/>
            <person name="Poroshina M.N."/>
            <person name="Tarlachkov S.V."/>
            <person name="Trotsenko Y.A."/>
        </authorList>
    </citation>
    <scope>NUCLEOTIDE SEQUENCE [LARGE SCALE GENOMIC DNA]</scope>
    <source>
        <strain evidence="3 4">VKM B-2706</strain>
    </source>
</reference>
<sequence>MAERLLSDGFEGPRHRLIAIALMIGAVVSFSLLDSTAKYLVTSGLPVAEVVWVRFTAHAVFTFLVLWPIATVSPFRTKKPFHQILRSLFMFGATALNFFALRYLQLDQTVTIFFLGPLIVAGLAGPILGEWVGWRRLMAIMVGFVGVLIVMRPGLGGIHWAASLTLISTFCLACYSIWTRMLAHYDPAEVTQFYSPLAGVVLAMPFALAAWQMPPDGFTWLLFASLGLWGGGGHWLLILAHRRAPAPVLAPFIYVGLLSNTIIGYAVFGDIPTWWTLGGGAVVILSGLYLIWRERLGKGDAEAAADIAPR</sequence>
<feature type="domain" description="EamA" evidence="2">
    <location>
        <begin position="160"/>
        <end position="292"/>
    </location>
</feature>
<feature type="transmembrane region" description="Helical" evidence="1">
    <location>
        <begin position="217"/>
        <end position="237"/>
    </location>
</feature>
<feature type="transmembrane region" description="Helical" evidence="1">
    <location>
        <begin position="53"/>
        <end position="72"/>
    </location>
</feature>
<dbReference type="RefSeq" id="WP_069093942.1">
    <property type="nucleotide sequence ID" value="NZ_MASI01000001.1"/>
</dbReference>
<dbReference type="Proteomes" id="UP000095087">
    <property type="component" value="Unassembled WGS sequence"/>
</dbReference>
<accession>A0A1E2S2Y9</accession>
<evidence type="ECO:0000313" key="3">
    <source>
        <dbReference type="EMBL" id="ODA68695.1"/>
    </source>
</evidence>
<feature type="domain" description="EamA" evidence="2">
    <location>
        <begin position="18"/>
        <end position="151"/>
    </location>
</feature>
<evidence type="ECO:0000259" key="2">
    <source>
        <dbReference type="Pfam" id="PF00892"/>
    </source>
</evidence>
<gene>
    <name evidence="3" type="ORF">A7A08_00527</name>
</gene>
<comment type="caution">
    <text evidence="3">The sequence shown here is derived from an EMBL/GenBank/DDBJ whole genome shotgun (WGS) entry which is preliminary data.</text>
</comment>
<dbReference type="InterPro" id="IPR037185">
    <property type="entry name" value="EmrE-like"/>
</dbReference>
<feature type="transmembrane region" description="Helical" evidence="1">
    <location>
        <begin position="274"/>
        <end position="292"/>
    </location>
</feature>
<feature type="transmembrane region" description="Helical" evidence="1">
    <location>
        <begin position="190"/>
        <end position="211"/>
    </location>
</feature>
<feature type="transmembrane region" description="Helical" evidence="1">
    <location>
        <begin position="16"/>
        <end position="33"/>
    </location>
</feature>
<organism evidence="3 4">
    <name type="scientific">Methyloligella halotolerans</name>
    <dbReference type="NCBI Taxonomy" id="1177755"/>
    <lineage>
        <taxon>Bacteria</taxon>
        <taxon>Pseudomonadati</taxon>
        <taxon>Pseudomonadota</taxon>
        <taxon>Alphaproteobacteria</taxon>
        <taxon>Hyphomicrobiales</taxon>
        <taxon>Hyphomicrobiaceae</taxon>
        <taxon>Methyloligella</taxon>
    </lineage>
</organism>
<name>A0A1E2S2Y9_9HYPH</name>